<sequence length="323" mass="34691">MPRCSGASPRTTASNRTAPAPGSPGSSPSNRSARCACRSGCWPRSSRPGSAGWPLTGHGISPPGSWIAQLLDFDRRDDDTFVTLQPAAGPGPRLFGGLIAAQALGAAGATVGPGKLPQSLHLYFVRGGRYGEDVEFTVERTRDGRSFDTRRVTAVQRGAVILEMIASFHVAEPGADQQPAPVPSLPLDHARAKAPGIEYADRFEIRTRPGDESVFAVPPFWIRTRAEIEDDPLTQACTLTFLSDFGPVPVARPAGAPLTPGAAYAASLDHSVWFHRPFIPHAWHRYDVEQRNHSDSRGLVLGSLFDLDGALVATTTQEALWRL</sequence>
<dbReference type="InterPro" id="IPR049450">
    <property type="entry name" value="ACOT8-like_C"/>
</dbReference>
<evidence type="ECO:0000313" key="6">
    <source>
        <dbReference type="EMBL" id="MCV7071515.1"/>
    </source>
</evidence>
<evidence type="ECO:0000313" key="7">
    <source>
        <dbReference type="Proteomes" id="UP001140272"/>
    </source>
</evidence>
<comment type="similarity">
    <text evidence="1">Belongs to the C/M/P thioester hydrolase family.</text>
</comment>
<dbReference type="PANTHER" id="PTHR11066:SF34">
    <property type="entry name" value="ACYL-COENZYME A THIOESTERASE 8"/>
    <property type="match status" value="1"/>
</dbReference>
<accession>A0A9X3BQQ0</accession>
<feature type="compositionally biased region" description="Low complexity" evidence="3">
    <location>
        <begin position="18"/>
        <end position="29"/>
    </location>
</feature>
<dbReference type="AlphaFoldDB" id="A0A9X3BQQ0"/>
<organism evidence="6 7">
    <name type="scientific">Mycolicibacterium rufum</name>
    <dbReference type="NCBI Taxonomy" id="318424"/>
    <lineage>
        <taxon>Bacteria</taxon>
        <taxon>Bacillati</taxon>
        <taxon>Actinomycetota</taxon>
        <taxon>Actinomycetes</taxon>
        <taxon>Mycobacteriales</taxon>
        <taxon>Mycobacteriaceae</taxon>
        <taxon>Mycolicibacterium</taxon>
    </lineage>
</organism>
<dbReference type="InterPro" id="IPR003703">
    <property type="entry name" value="Acyl_CoA_thio"/>
</dbReference>
<dbReference type="GO" id="GO:0009062">
    <property type="term" value="P:fatty acid catabolic process"/>
    <property type="evidence" value="ECO:0007669"/>
    <property type="project" value="TreeGrafter"/>
</dbReference>
<dbReference type="PANTHER" id="PTHR11066">
    <property type="entry name" value="ACYL-COA THIOESTERASE"/>
    <property type="match status" value="1"/>
</dbReference>
<feature type="region of interest" description="Disordered" evidence="3">
    <location>
        <begin position="1"/>
        <end position="32"/>
    </location>
</feature>
<dbReference type="SUPFAM" id="SSF54637">
    <property type="entry name" value="Thioesterase/thiol ester dehydrase-isomerase"/>
    <property type="match status" value="2"/>
</dbReference>
<protein>
    <submittedName>
        <fullName evidence="6">Thioesterase family protein</fullName>
    </submittedName>
</protein>
<dbReference type="GO" id="GO:0006637">
    <property type="term" value="P:acyl-CoA metabolic process"/>
    <property type="evidence" value="ECO:0007669"/>
    <property type="project" value="InterPro"/>
</dbReference>
<gene>
    <name evidence="6" type="ORF">H7H73_14880</name>
</gene>
<dbReference type="EMBL" id="JACKRN010000523">
    <property type="protein sequence ID" value="MCV7071515.1"/>
    <property type="molecule type" value="Genomic_DNA"/>
</dbReference>
<dbReference type="Proteomes" id="UP001140272">
    <property type="component" value="Unassembled WGS sequence"/>
</dbReference>
<dbReference type="Gene3D" id="2.40.160.210">
    <property type="entry name" value="Acyl-CoA thioesterase, double hotdog domain"/>
    <property type="match status" value="1"/>
</dbReference>
<evidence type="ECO:0000259" key="4">
    <source>
        <dbReference type="Pfam" id="PF13622"/>
    </source>
</evidence>
<dbReference type="InterPro" id="IPR049449">
    <property type="entry name" value="TesB_ACOT8-like_N"/>
</dbReference>
<dbReference type="Pfam" id="PF20789">
    <property type="entry name" value="4HBT_3C"/>
    <property type="match status" value="1"/>
</dbReference>
<reference evidence="6" key="2">
    <citation type="journal article" date="2022" name="BMC Genomics">
        <title>Comparative genome analysis of mycobacteria focusing on tRNA and non-coding RNA.</title>
        <authorList>
            <person name="Behra P.R.K."/>
            <person name="Pettersson B.M.F."/>
            <person name="Ramesh M."/>
            <person name="Das S."/>
            <person name="Dasgupta S."/>
            <person name="Kirsebom L.A."/>
        </authorList>
    </citation>
    <scope>NUCLEOTIDE SEQUENCE</scope>
    <source>
        <strain evidence="6">DSM 45406</strain>
    </source>
</reference>
<name>A0A9X3BQQ0_9MYCO</name>
<feature type="compositionally biased region" description="Polar residues" evidence="3">
    <location>
        <begin position="8"/>
        <end position="17"/>
    </location>
</feature>
<dbReference type="CDD" id="cd03444">
    <property type="entry name" value="Thioesterase_II_repeat1"/>
    <property type="match status" value="1"/>
</dbReference>
<dbReference type="GO" id="GO:0047617">
    <property type="term" value="F:fatty acyl-CoA hydrolase activity"/>
    <property type="evidence" value="ECO:0007669"/>
    <property type="project" value="InterPro"/>
</dbReference>
<evidence type="ECO:0000256" key="3">
    <source>
        <dbReference type="SAM" id="MobiDB-lite"/>
    </source>
</evidence>
<comment type="caution">
    <text evidence="6">The sequence shown here is derived from an EMBL/GenBank/DDBJ whole genome shotgun (WGS) entry which is preliminary data.</text>
</comment>
<proteinExistence type="inferred from homology"/>
<feature type="domain" description="Acyl-CoA thioesterase-like C-terminal" evidence="5">
    <location>
        <begin position="189"/>
        <end position="320"/>
    </location>
</feature>
<evidence type="ECO:0000259" key="5">
    <source>
        <dbReference type="Pfam" id="PF20789"/>
    </source>
</evidence>
<evidence type="ECO:0000256" key="2">
    <source>
        <dbReference type="ARBA" id="ARBA00022801"/>
    </source>
</evidence>
<dbReference type="InterPro" id="IPR029069">
    <property type="entry name" value="HotDog_dom_sf"/>
</dbReference>
<evidence type="ECO:0000256" key="1">
    <source>
        <dbReference type="ARBA" id="ARBA00006538"/>
    </source>
</evidence>
<dbReference type="CDD" id="cd03445">
    <property type="entry name" value="Thioesterase_II_repeat2"/>
    <property type="match status" value="1"/>
</dbReference>
<dbReference type="InterPro" id="IPR042171">
    <property type="entry name" value="Acyl-CoA_hotdog"/>
</dbReference>
<feature type="domain" description="Acyl-CoA thioesterase-like N-terminal HotDog" evidence="4">
    <location>
        <begin position="90"/>
        <end position="169"/>
    </location>
</feature>
<keyword evidence="2" id="KW-0378">Hydrolase</keyword>
<dbReference type="Pfam" id="PF13622">
    <property type="entry name" value="4HBT_3"/>
    <property type="match status" value="1"/>
</dbReference>
<reference evidence="6" key="1">
    <citation type="submission" date="2020-07" db="EMBL/GenBank/DDBJ databases">
        <authorList>
            <person name="Pettersson B.M.F."/>
            <person name="Behra P.R.K."/>
            <person name="Ramesh M."/>
            <person name="Das S."/>
            <person name="Dasgupta S."/>
            <person name="Kirsebom L.A."/>
        </authorList>
    </citation>
    <scope>NUCLEOTIDE SEQUENCE</scope>
    <source>
        <strain evidence="6">DSM 45406</strain>
    </source>
</reference>